<comment type="similarity">
    <text evidence="2">Belongs to the DCP1 family.</text>
</comment>
<dbReference type="Gene3D" id="2.30.29.30">
    <property type="entry name" value="Pleckstrin-homology domain (PH domain)/Phosphotyrosine-binding domain (PTB)"/>
    <property type="match status" value="1"/>
</dbReference>
<dbReference type="Pfam" id="PF06058">
    <property type="entry name" value="DCP1"/>
    <property type="match status" value="1"/>
</dbReference>
<comment type="subcellular location">
    <subcellularLocation>
        <location evidence="1">Cytoplasm</location>
    </subcellularLocation>
</comment>
<dbReference type="AlphaFoldDB" id="A0ABD3N544"/>
<comment type="caution">
    <text evidence="5">The sequence shown here is derived from an EMBL/GenBank/DDBJ whole genome shotgun (WGS) entry which is preliminary data.</text>
</comment>
<dbReference type="Proteomes" id="UP001530400">
    <property type="component" value="Unassembled WGS sequence"/>
</dbReference>
<dbReference type="GO" id="GO:0006397">
    <property type="term" value="P:mRNA processing"/>
    <property type="evidence" value="ECO:0007669"/>
    <property type="project" value="UniProtKB-KW"/>
</dbReference>
<dbReference type="GO" id="GO:0005737">
    <property type="term" value="C:cytoplasm"/>
    <property type="evidence" value="ECO:0007669"/>
    <property type="project" value="UniProtKB-SubCell"/>
</dbReference>
<gene>
    <name evidence="5" type="ORF">ACHAWO_005170</name>
</gene>
<evidence type="ECO:0000256" key="4">
    <source>
        <dbReference type="ARBA" id="ARBA00022664"/>
    </source>
</evidence>
<dbReference type="CDD" id="cd09804">
    <property type="entry name" value="Dcp1"/>
    <property type="match status" value="1"/>
</dbReference>
<dbReference type="SUPFAM" id="SSF50729">
    <property type="entry name" value="PH domain-like"/>
    <property type="match status" value="1"/>
</dbReference>
<reference evidence="5 6" key="1">
    <citation type="submission" date="2024-10" db="EMBL/GenBank/DDBJ databases">
        <title>Updated reference genomes for cyclostephanoid diatoms.</title>
        <authorList>
            <person name="Roberts W.R."/>
            <person name="Alverson A.J."/>
        </authorList>
    </citation>
    <scope>NUCLEOTIDE SEQUENCE [LARGE SCALE GENOMIC DNA]</scope>
    <source>
        <strain evidence="5 6">AJA010-31</strain>
    </source>
</reference>
<keyword evidence="3" id="KW-0963">Cytoplasm</keyword>
<dbReference type="InterPro" id="IPR010334">
    <property type="entry name" value="Dcp1"/>
</dbReference>
<dbReference type="EMBL" id="JALLPJ020001291">
    <property type="protein sequence ID" value="KAL3771230.1"/>
    <property type="molecule type" value="Genomic_DNA"/>
</dbReference>
<name>A0ABD3N544_9STRA</name>
<evidence type="ECO:0000256" key="3">
    <source>
        <dbReference type="ARBA" id="ARBA00022490"/>
    </source>
</evidence>
<evidence type="ECO:0000313" key="5">
    <source>
        <dbReference type="EMBL" id="KAL3771230.1"/>
    </source>
</evidence>
<sequence length="251" mass="28185">MAAVIDSEIKRQANLRSLQRIDPKILDLCTTVSHVVLYEFSITKKTWEKNNIEGSLFVVKRQDNPIFKLVVLNRSSNENLEVPITSTFQMQKADVYLIFRDASNTNEAVRGIWFHDGEERENFVRYVENVVKTMGKVEEMRAKEREAKSPPENIVGSNDAGAALLATLNLGKASNTEAAAQIESSPQNQLAAAVSAASLNSNLVLDKKSLQLSLLSLIQDERFLDLIHAQYIKVVNARNAREQQARRESDK</sequence>
<protein>
    <submittedName>
        <fullName evidence="5">Uncharacterized protein</fullName>
    </submittedName>
</protein>
<dbReference type="PANTHER" id="PTHR16290:SF0">
    <property type="entry name" value="DECAPPING PROTEIN 1, ISOFORM A"/>
    <property type="match status" value="1"/>
</dbReference>
<evidence type="ECO:0000256" key="1">
    <source>
        <dbReference type="ARBA" id="ARBA00004496"/>
    </source>
</evidence>
<dbReference type="InterPro" id="IPR011993">
    <property type="entry name" value="PH-like_dom_sf"/>
</dbReference>
<accession>A0ABD3N544</accession>
<dbReference type="PANTHER" id="PTHR16290">
    <property type="entry name" value="TRANSCRIPTION FACTOR SMIF DECAPPING ENZYME DCP1"/>
    <property type="match status" value="1"/>
</dbReference>
<proteinExistence type="inferred from homology"/>
<evidence type="ECO:0000256" key="2">
    <source>
        <dbReference type="ARBA" id="ARBA00008778"/>
    </source>
</evidence>
<keyword evidence="4" id="KW-0507">mRNA processing</keyword>
<keyword evidence="6" id="KW-1185">Reference proteome</keyword>
<organism evidence="5 6">
    <name type="scientific">Cyclotella atomus</name>
    <dbReference type="NCBI Taxonomy" id="382360"/>
    <lineage>
        <taxon>Eukaryota</taxon>
        <taxon>Sar</taxon>
        <taxon>Stramenopiles</taxon>
        <taxon>Ochrophyta</taxon>
        <taxon>Bacillariophyta</taxon>
        <taxon>Coscinodiscophyceae</taxon>
        <taxon>Thalassiosirophycidae</taxon>
        <taxon>Stephanodiscales</taxon>
        <taxon>Stephanodiscaceae</taxon>
        <taxon>Cyclotella</taxon>
    </lineage>
</organism>
<evidence type="ECO:0000313" key="6">
    <source>
        <dbReference type="Proteomes" id="UP001530400"/>
    </source>
</evidence>